<sequence length="74" mass="8126">MELSDIVTIFNIVAVVIVIYFTNRMLKASSVYDWNPGDSEIQDIQKIKALQSIVSIAFVGLIAAIINILFGLAP</sequence>
<keyword evidence="1" id="KW-0812">Transmembrane</keyword>
<keyword evidence="1" id="KW-0472">Membrane</keyword>
<organism evidence="2 3">
    <name type="scientific">Candidatus Andersenbacteria bacterium RIFCSPHIGHO2_12_FULL_45_11</name>
    <dbReference type="NCBI Taxonomy" id="1797281"/>
    <lineage>
        <taxon>Bacteria</taxon>
        <taxon>Candidatus Anderseniibacteriota</taxon>
    </lineage>
</organism>
<dbReference type="AlphaFoldDB" id="A0A1G1X4G8"/>
<evidence type="ECO:0000313" key="3">
    <source>
        <dbReference type="Proteomes" id="UP000177528"/>
    </source>
</evidence>
<protein>
    <submittedName>
        <fullName evidence="2">Uncharacterized protein</fullName>
    </submittedName>
</protein>
<evidence type="ECO:0000313" key="2">
    <source>
        <dbReference type="EMBL" id="OGY34915.1"/>
    </source>
</evidence>
<comment type="caution">
    <text evidence="2">The sequence shown here is derived from an EMBL/GenBank/DDBJ whole genome shotgun (WGS) entry which is preliminary data.</text>
</comment>
<feature type="transmembrane region" description="Helical" evidence="1">
    <location>
        <begin position="53"/>
        <end position="73"/>
    </location>
</feature>
<feature type="transmembrane region" description="Helical" evidence="1">
    <location>
        <begin position="6"/>
        <end position="22"/>
    </location>
</feature>
<proteinExistence type="predicted"/>
<name>A0A1G1X4G8_9BACT</name>
<evidence type="ECO:0000256" key="1">
    <source>
        <dbReference type="SAM" id="Phobius"/>
    </source>
</evidence>
<keyword evidence="1" id="KW-1133">Transmembrane helix</keyword>
<dbReference type="EMBL" id="MHHR01000007">
    <property type="protein sequence ID" value="OGY34915.1"/>
    <property type="molecule type" value="Genomic_DNA"/>
</dbReference>
<gene>
    <name evidence="2" type="ORF">A3D99_03525</name>
</gene>
<accession>A0A1G1X4G8</accession>
<reference evidence="2 3" key="1">
    <citation type="journal article" date="2016" name="Nat. Commun.">
        <title>Thousands of microbial genomes shed light on interconnected biogeochemical processes in an aquifer system.</title>
        <authorList>
            <person name="Anantharaman K."/>
            <person name="Brown C.T."/>
            <person name="Hug L.A."/>
            <person name="Sharon I."/>
            <person name="Castelle C.J."/>
            <person name="Probst A.J."/>
            <person name="Thomas B.C."/>
            <person name="Singh A."/>
            <person name="Wilkins M.J."/>
            <person name="Karaoz U."/>
            <person name="Brodie E.L."/>
            <person name="Williams K.H."/>
            <person name="Hubbard S.S."/>
            <person name="Banfield J.F."/>
        </authorList>
    </citation>
    <scope>NUCLEOTIDE SEQUENCE [LARGE SCALE GENOMIC DNA]</scope>
</reference>
<dbReference type="Proteomes" id="UP000177528">
    <property type="component" value="Unassembled WGS sequence"/>
</dbReference>